<keyword evidence="4" id="KW-1185">Reference proteome</keyword>
<dbReference type="RefSeq" id="WP_152660964.1">
    <property type="nucleotide sequence ID" value="NZ_CP036422.1"/>
</dbReference>
<dbReference type="GO" id="GO:0016740">
    <property type="term" value="F:transferase activity"/>
    <property type="evidence" value="ECO:0007669"/>
    <property type="project" value="UniProtKB-KW"/>
</dbReference>
<dbReference type="CDD" id="cd04186">
    <property type="entry name" value="GT_2_like_c"/>
    <property type="match status" value="1"/>
</dbReference>
<evidence type="ECO:0000259" key="2">
    <source>
        <dbReference type="Pfam" id="PF00535"/>
    </source>
</evidence>
<dbReference type="AlphaFoldDB" id="A0A5P9NGB9"/>
<dbReference type="OrthoDB" id="9771846at2"/>
<reference evidence="3 4" key="1">
    <citation type="submission" date="2019-02" db="EMBL/GenBank/DDBJ databases">
        <authorList>
            <person name="Li S.-H."/>
        </authorList>
    </citation>
    <scope>NUCLEOTIDE SEQUENCE [LARGE SCALE GENOMIC DNA]</scope>
    <source>
        <strain evidence="3 4">IMCC14385</strain>
    </source>
</reference>
<protein>
    <submittedName>
        <fullName evidence="3">Glycosyltransferase family 2 protein</fullName>
    </submittedName>
</protein>
<dbReference type="Gene3D" id="3.90.550.10">
    <property type="entry name" value="Spore Coat Polysaccharide Biosynthesis Protein SpsA, Chain A"/>
    <property type="match status" value="1"/>
</dbReference>
<feature type="coiled-coil region" evidence="1">
    <location>
        <begin position="7"/>
        <end position="34"/>
    </location>
</feature>
<dbReference type="PANTHER" id="PTHR43179:SF10">
    <property type="entry name" value="GLYCOSYL TRANSFERASE"/>
    <property type="match status" value="1"/>
</dbReference>
<proteinExistence type="predicted"/>
<gene>
    <name evidence="3" type="ORF">EY643_03945</name>
</gene>
<dbReference type="SUPFAM" id="SSF53448">
    <property type="entry name" value="Nucleotide-diphospho-sugar transferases"/>
    <property type="match status" value="1"/>
</dbReference>
<sequence>MNLTVSIVTYNNALEMLQRTLASLREAAEQGLEAGAVSNVAVSLVDNGSDTAYRRRLEQLVADQSTQATYQLDFVPLAQNRGFGAGHNAALARSRGDYHLVLNPDVEIAADALAVGLIRLQNAPELALLSPRCTGGSGEQEFLCKRYPSLMVLALRAFAPGLGRRLFPARMEAYEMSDTCGDVNEVEVPLASGCFMLTRGAQLAEVGDFDEGYFLYFEDFDLSLRLSRLGKVLYLPQMRIVHHGGYAASKGLAHLRMFASAGLRFFRQHGWRWT</sequence>
<dbReference type="Proteomes" id="UP000326287">
    <property type="component" value="Chromosome"/>
</dbReference>
<dbReference type="Pfam" id="PF00535">
    <property type="entry name" value="Glycos_transf_2"/>
    <property type="match status" value="1"/>
</dbReference>
<feature type="domain" description="Glycosyltransferase 2-like" evidence="2">
    <location>
        <begin position="5"/>
        <end position="143"/>
    </location>
</feature>
<dbReference type="EMBL" id="CP036422">
    <property type="protein sequence ID" value="QFU74857.1"/>
    <property type="molecule type" value="Genomic_DNA"/>
</dbReference>
<keyword evidence="3" id="KW-0808">Transferase</keyword>
<evidence type="ECO:0000313" key="4">
    <source>
        <dbReference type="Proteomes" id="UP000326287"/>
    </source>
</evidence>
<dbReference type="KEGG" id="halc:EY643_03945"/>
<evidence type="ECO:0000313" key="3">
    <source>
        <dbReference type="EMBL" id="QFU74857.1"/>
    </source>
</evidence>
<organism evidence="3 4">
    <name type="scientific">Halioglobus maricola</name>
    <dbReference type="NCBI Taxonomy" id="2601894"/>
    <lineage>
        <taxon>Bacteria</taxon>
        <taxon>Pseudomonadati</taxon>
        <taxon>Pseudomonadota</taxon>
        <taxon>Gammaproteobacteria</taxon>
        <taxon>Cellvibrionales</taxon>
        <taxon>Halieaceae</taxon>
        <taxon>Halioglobus</taxon>
    </lineage>
</organism>
<keyword evidence="1" id="KW-0175">Coiled coil</keyword>
<accession>A0A5P9NGB9</accession>
<dbReference type="PANTHER" id="PTHR43179">
    <property type="entry name" value="RHAMNOSYLTRANSFERASE WBBL"/>
    <property type="match status" value="1"/>
</dbReference>
<evidence type="ECO:0000256" key="1">
    <source>
        <dbReference type="SAM" id="Coils"/>
    </source>
</evidence>
<name>A0A5P9NGB9_9GAMM</name>
<dbReference type="InterPro" id="IPR029044">
    <property type="entry name" value="Nucleotide-diphossugar_trans"/>
</dbReference>
<dbReference type="InterPro" id="IPR001173">
    <property type="entry name" value="Glyco_trans_2-like"/>
</dbReference>